<proteinExistence type="predicted"/>
<evidence type="ECO:0000313" key="1">
    <source>
        <dbReference type="EMBL" id="QHS96167.1"/>
    </source>
</evidence>
<dbReference type="Pfam" id="PF03567">
    <property type="entry name" value="Sulfotransfer_2"/>
    <property type="match status" value="1"/>
</dbReference>
<evidence type="ECO:0008006" key="2">
    <source>
        <dbReference type="Google" id="ProtNLM"/>
    </source>
</evidence>
<dbReference type="AlphaFoldDB" id="A0A6C0BV09"/>
<dbReference type="GO" id="GO:0008146">
    <property type="term" value="F:sulfotransferase activity"/>
    <property type="evidence" value="ECO:0007669"/>
    <property type="project" value="InterPro"/>
</dbReference>
<organism evidence="1">
    <name type="scientific">viral metagenome</name>
    <dbReference type="NCBI Taxonomy" id="1070528"/>
    <lineage>
        <taxon>unclassified sequences</taxon>
        <taxon>metagenomes</taxon>
        <taxon>organismal metagenomes</taxon>
    </lineage>
</organism>
<accession>A0A6C0BV09</accession>
<dbReference type="EMBL" id="MN739264">
    <property type="protein sequence ID" value="QHS96167.1"/>
    <property type="molecule type" value="Genomic_DNA"/>
</dbReference>
<name>A0A6C0BV09_9ZZZZ</name>
<dbReference type="GO" id="GO:0016020">
    <property type="term" value="C:membrane"/>
    <property type="evidence" value="ECO:0007669"/>
    <property type="project" value="InterPro"/>
</dbReference>
<dbReference type="InterPro" id="IPR005331">
    <property type="entry name" value="Sulfotransferase"/>
</dbReference>
<protein>
    <recommendedName>
        <fullName evidence="2">Sulfotransferase domain-containing protein</fullName>
    </recommendedName>
</protein>
<reference evidence="1" key="1">
    <citation type="journal article" date="2020" name="Nature">
        <title>Giant virus diversity and host interactions through global metagenomics.</title>
        <authorList>
            <person name="Schulz F."/>
            <person name="Roux S."/>
            <person name="Paez-Espino D."/>
            <person name="Jungbluth S."/>
            <person name="Walsh D.A."/>
            <person name="Denef V.J."/>
            <person name="McMahon K.D."/>
            <person name="Konstantinidis K.T."/>
            <person name="Eloe-Fadrosh E.A."/>
            <person name="Kyrpides N.C."/>
            <person name="Woyke T."/>
        </authorList>
    </citation>
    <scope>NUCLEOTIDE SEQUENCE</scope>
    <source>
        <strain evidence="1">GVMAG-M-3300019093-7</strain>
    </source>
</reference>
<sequence length="226" mass="27656">MYFLIDTKVKVIFGWSAKCGCSHIKKIYWYLQNSIIDNEIHSKKEWNTLPNDIENYTTILIIRNPYEKIISGFLDKYKKEGQFRHLWKHDTLTFSTFVDKLIKNDWKIIDKHHFIPQTNDAFDIRVKNSKELIIYDIKNINYNYIEDLFQKKIPENLINFKGQHVRKADILLEKYIYDMDMSEYFDYKVPTKYFYNKEIKNKVYHFYMNDFIFFKESGFDYTIENE</sequence>